<evidence type="ECO:0000313" key="3">
    <source>
        <dbReference type="Proteomes" id="UP000591844"/>
    </source>
</evidence>
<dbReference type="SUPFAM" id="SSF88723">
    <property type="entry name" value="PIN domain-like"/>
    <property type="match status" value="1"/>
</dbReference>
<dbReference type="PANTHER" id="PTHR36173">
    <property type="entry name" value="RIBONUCLEASE VAPC16-RELATED"/>
    <property type="match status" value="1"/>
</dbReference>
<dbReference type="CDD" id="cd09872">
    <property type="entry name" value="PIN_Sll0205-like"/>
    <property type="match status" value="1"/>
</dbReference>
<dbReference type="AlphaFoldDB" id="A0A7X5QB80"/>
<protein>
    <submittedName>
        <fullName evidence="2">PIN domain nuclease</fullName>
    </submittedName>
</protein>
<dbReference type="InterPro" id="IPR041705">
    <property type="entry name" value="PIN_Sll0205"/>
</dbReference>
<evidence type="ECO:0000259" key="1">
    <source>
        <dbReference type="Pfam" id="PF01850"/>
    </source>
</evidence>
<feature type="domain" description="PIN" evidence="1">
    <location>
        <begin position="3"/>
        <end position="118"/>
    </location>
</feature>
<dbReference type="PANTHER" id="PTHR36173:SF2">
    <property type="entry name" value="RIBONUCLEASE VAPC16"/>
    <property type="match status" value="1"/>
</dbReference>
<dbReference type="InterPro" id="IPR029060">
    <property type="entry name" value="PIN-like_dom_sf"/>
</dbReference>
<accession>A0A7X5QB80</accession>
<organism evidence="2 3">
    <name type="scientific">Photorhabdus cinerea</name>
    <dbReference type="NCBI Taxonomy" id="471575"/>
    <lineage>
        <taxon>Bacteria</taxon>
        <taxon>Pseudomonadati</taxon>
        <taxon>Pseudomonadota</taxon>
        <taxon>Gammaproteobacteria</taxon>
        <taxon>Enterobacterales</taxon>
        <taxon>Morganellaceae</taxon>
        <taxon>Photorhabdus</taxon>
    </lineage>
</organism>
<gene>
    <name evidence="2" type="ORF">C5469_02975</name>
</gene>
<dbReference type="InterPro" id="IPR052919">
    <property type="entry name" value="TA_system_RNase"/>
</dbReference>
<name>A0A7X5QB80_9GAMM</name>
<dbReference type="Gene3D" id="3.40.50.1010">
    <property type="entry name" value="5'-nuclease"/>
    <property type="match status" value="1"/>
</dbReference>
<keyword evidence="3" id="KW-1185">Reference proteome</keyword>
<comment type="caution">
    <text evidence="2">The sequence shown here is derived from an EMBL/GenBank/DDBJ whole genome shotgun (WGS) entry which is preliminary data.</text>
</comment>
<dbReference type="RefSeq" id="WP_166302137.1">
    <property type="nucleotide sequence ID" value="NZ_CAWPIB010000002.1"/>
</dbReference>
<reference evidence="2 3" key="1">
    <citation type="submission" date="2018-02" db="EMBL/GenBank/DDBJ databases">
        <authorList>
            <person name="Machado R.A."/>
        </authorList>
    </citation>
    <scope>NUCLEOTIDE SEQUENCE [LARGE SCALE GENOMIC DNA]</scope>
    <source>
        <strain evidence="2 3">DSM 19724</strain>
    </source>
</reference>
<dbReference type="Proteomes" id="UP000591844">
    <property type="component" value="Unassembled WGS sequence"/>
</dbReference>
<dbReference type="InterPro" id="IPR002716">
    <property type="entry name" value="PIN_dom"/>
</dbReference>
<dbReference type="Pfam" id="PF01850">
    <property type="entry name" value="PIN"/>
    <property type="match status" value="1"/>
</dbReference>
<proteinExistence type="predicted"/>
<evidence type="ECO:0000313" key="2">
    <source>
        <dbReference type="EMBL" id="NHB91140.1"/>
    </source>
</evidence>
<dbReference type="EMBL" id="PUJW01000002">
    <property type="protein sequence ID" value="NHB91140.1"/>
    <property type="molecule type" value="Genomic_DNA"/>
</dbReference>
<sequence>MNYLLDTHVLIWLSLTPERINNKSTDIITSFDNEVFFSAASIWEVAIKFSIGKINLRPDILRKGLLDNGFKELHVKSGHAVNIPSLPEMHKDPFDRILISQAKVEKMTLITADEKILKYMTNKYIKVEACN</sequence>